<dbReference type="GO" id="GO:0004888">
    <property type="term" value="F:transmembrane signaling receptor activity"/>
    <property type="evidence" value="ECO:0007669"/>
    <property type="project" value="InterPro"/>
</dbReference>
<keyword evidence="15" id="KW-0628">Postsynaptic cell membrane</keyword>
<keyword evidence="9 24" id="KW-0472">Membrane</keyword>
<dbReference type="InterPro" id="IPR006029">
    <property type="entry name" value="Neurotrans-gated_channel_TM"/>
</dbReference>
<dbReference type="PRINTS" id="PR01675">
    <property type="entry name" value="GLYRALPHA2"/>
</dbReference>
<keyword evidence="3" id="KW-1003">Cell membrane</keyword>
<dbReference type="InterPro" id="IPR036719">
    <property type="entry name" value="Neuro-gated_channel_TM_sf"/>
</dbReference>
<feature type="domain" description="Neurotransmitter-gated ion-channel ligand-binding" evidence="25">
    <location>
        <begin position="477"/>
        <end position="577"/>
    </location>
</feature>
<feature type="transmembrane region" description="Helical" evidence="24">
    <location>
        <begin position="100"/>
        <end position="123"/>
    </location>
</feature>
<dbReference type="Pfam" id="PF02931">
    <property type="entry name" value="Neur_chan_LBD"/>
    <property type="match status" value="1"/>
</dbReference>
<evidence type="ECO:0000256" key="19">
    <source>
        <dbReference type="ARBA" id="ARBA00024167"/>
    </source>
</evidence>
<evidence type="ECO:0000256" key="6">
    <source>
        <dbReference type="ARBA" id="ARBA00022989"/>
    </source>
</evidence>
<comment type="catalytic activity">
    <reaction evidence="19">
        <text>chloride(in) = chloride(out)</text>
        <dbReference type="Rhea" id="RHEA:29823"/>
        <dbReference type="ChEBI" id="CHEBI:17996"/>
    </reaction>
</comment>
<dbReference type="GO" id="GO:0034707">
    <property type="term" value="C:chloride channel complex"/>
    <property type="evidence" value="ECO:0007669"/>
    <property type="project" value="UniProtKB-KW"/>
</dbReference>
<keyword evidence="16" id="KW-0966">Cell projection</keyword>
<evidence type="ECO:0000256" key="5">
    <source>
        <dbReference type="ARBA" id="ARBA00022729"/>
    </source>
</evidence>
<evidence type="ECO:0000256" key="11">
    <source>
        <dbReference type="ARBA" id="ARBA00023170"/>
    </source>
</evidence>
<evidence type="ECO:0000256" key="2">
    <source>
        <dbReference type="ARBA" id="ARBA00022448"/>
    </source>
</evidence>
<keyword evidence="13" id="KW-0325">Glycoprotein</keyword>
<evidence type="ECO:0000256" key="4">
    <source>
        <dbReference type="ARBA" id="ARBA00022692"/>
    </source>
</evidence>
<dbReference type="Pfam" id="PF02932">
    <property type="entry name" value="Neur_chan_memb"/>
    <property type="match status" value="2"/>
</dbReference>
<evidence type="ECO:0000256" key="14">
    <source>
        <dbReference type="ARBA" id="ARBA00023214"/>
    </source>
</evidence>
<evidence type="ECO:0000256" key="15">
    <source>
        <dbReference type="ARBA" id="ARBA00023257"/>
    </source>
</evidence>
<dbReference type="GO" id="GO:0016594">
    <property type="term" value="F:glycine binding"/>
    <property type="evidence" value="ECO:0007669"/>
    <property type="project" value="InterPro"/>
</dbReference>
<dbReference type="InterPro" id="IPR006202">
    <property type="entry name" value="Neur_chan_lig-bd"/>
</dbReference>
<keyword evidence="8" id="KW-0406">Ion transport</keyword>
<dbReference type="AlphaFoldDB" id="A0AAW0HQM0"/>
<gene>
    <name evidence="27" type="ORF">U0070_007927</name>
</gene>
<evidence type="ECO:0000256" key="12">
    <source>
        <dbReference type="ARBA" id="ARBA00023173"/>
    </source>
</evidence>
<organism evidence="27 28">
    <name type="scientific">Myodes glareolus</name>
    <name type="common">Bank vole</name>
    <name type="synonym">Clethrionomys glareolus</name>
    <dbReference type="NCBI Taxonomy" id="447135"/>
    <lineage>
        <taxon>Eukaryota</taxon>
        <taxon>Metazoa</taxon>
        <taxon>Chordata</taxon>
        <taxon>Craniata</taxon>
        <taxon>Vertebrata</taxon>
        <taxon>Euteleostomi</taxon>
        <taxon>Mammalia</taxon>
        <taxon>Eutheria</taxon>
        <taxon>Euarchontoglires</taxon>
        <taxon>Glires</taxon>
        <taxon>Rodentia</taxon>
        <taxon>Myomorpha</taxon>
        <taxon>Muroidea</taxon>
        <taxon>Cricetidae</taxon>
        <taxon>Arvicolinae</taxon>
        <taxon>Myodes</taxon>
    </lineage>
</organism>
<dbReference type="Gene3D" id="1.20.58.390">
    <property type="entry name" value="Neurotransmitter-gated ion-channel transmembrane domain"/>
    <property type="match status" value="1"/>
</dbReference>
<evidence type="ECO:0000256" key="7">
    <source>
        <dbReference type="ARBA" id="ARBA00023018"/>
    </source>
</evidence>
<evidence type="ECO:0000256" key="13">
    <source>
        <dbReference type="ARBA" id="ARBA00023180"/>
    </source>
</evidence>
<evidence type="ECO:0000256" key="18">
    <source>
        <dbReference type="ARBA" id="ARBA00023303"/>
    </source>
</evidence>
<dbReference type="SUPFAM" id="SSF63712">
    <property type="entry name" value="Nicotinic receptor ligand binding domain-like"/>
    <property type="match status" value="1"/>
</dbReference>
<evidence type="ECO:0008006" key="29">
    <source>
        <dbReference type="Google" id="ProtNLM"/>
    </source>
</evidence>
<dbReference type="PRINTS" id="PR01673">
    <property type="entry name" value="GLYRALPHA"/>
</dbReference>
<dbReference type="InterPro" id="IPR006028">
    <property type="entry name" value="GABAA/Glycine_rcpt"/>
</dbReference>
<evidence type="ECO:0000256" key="20">
    <source>
        <dbReference type="ARBA" id="ARBA00034104"/>
    </source>
</evidence>
<evidence type="ECO:0000259" key="26">
    <source>
        <dbReference type="Pfam" id="PF02932"/>
    </source>
</evidence>
<keyword evidence="18" id="KW-0407">Ion channel</keyword>
<dbReference type="GO" id="GO:0016934">
    <property type="term" value="F:extracellularly glycine-gated chloride channel activity"/>
    <property type="evidence" value="ECO:0007669"/>
    <property type="project" value="InterPro"/>
</dbReference>
<feature type="transmembrane region" description="Helical" evidence="24">
    <location>
        <begin position="852"/>
        <end position="872"/>
    </location>
</feature>
<evidence type="ECO:0000256" key="1">
    <source>
        <dbReference type="ARBA" id="ARBA00004316"/>
    </source>
</evidence>
<feature type="transmembrane region" description="Helical" evidence="24">
    <location>
        <begin position="747"/>
        <end position="770"/>
    </location>
</feature>
<dbReference type="InterPro" id="IPR006201">
    <property type="entry name" value="Neur_channel"/>
</dbReference>
<evidence type="ECO:0000313" key="28">
    <source>
        <dbReference type="Proteomes" id="UP001488838"/>
    </source>
</evidence>
<feature type="region of interest" description="Disordered" evidence="23">
    <location>
        <begin position="390"/>
        <end position="414"/>
    </location>
</feature>
<proteinExistence type="predicted"/>
<accession>A0AAW0HQM0</accession>
<keyword evidence="11" id="KW-0675">Receptor</keyword>
<feature type="site" description="Important for obstruction of the ion pore in the closed conformation" evidence="21">
    <location>
        <position position="691"/>
    </location>
</feature>
<comment type="caution">
    <text evidence="27">The sequence shown here is derived from an EMBL/GenBank/DDBJ whole genome shotgun (WGS) entry which is preliminary data.</text>
</comment>
<feature type="region of interest" description="Disordered" evidence="23">
    <location>
        <begin position="265"/>
        <end position="287"/>
    </location>
</feature>
<evidence type="ECO:0000256" key="24">
    <source>
        <dbReference type="SAM" id="Phobius"/>
    </source>
</evidence>
<dbReference type="CDD" id="cd19060">
    <property type="entry name" value="LGIC_TM_GlyR_alpha"/>
    <property type="match status" value="1"/>
</dbReference>
<dbReference type="PANTHER" id="PTHR18945">
    <property type="entry name" value="NEUROTRANSMITTER GATED ION CHANNEL"/>
    <property type="match status" value="1"/>
</dbReference>
<evidence type="ECO:0000313" key="27">
    <source>
        <dbReference type="EMBL" id="KAK7804369.1"/>
    </source>
</evidence>
<dbReference type="GO" id="GO:0045211">
    <property type="term" value="C:postsynaptic membrane"/>
    <property type="evidence" value="ECO:0007669"/>
    <property type="project" value="UniProtKB-SubCell"/>
</dbReference>
<evidence type="ECO:0000256" key="3">
    <source>
        <dbReference type="ARBA" id="ARBA00022475"/>
    </source>
</evidence>
<keyword evidence="12" id="KW-0869">Chloride channel</keyword>
<evidence type="ECO:0000256" key="23">
    <source>
        <dbReference type="SAM" id="MobiDB-lite"/>
    </source>
</evidence>
<dbReference type="GO" id="GO:0042995">
    <property type="term" value="C:cell projection"/>
    <property type="evidence" value="ECO:0007669"/>
    <property type="project" value="UniProtKB-SubCell"/>
</dbReference>
<evidence type="ECO:0000256" key="16">
    <source>
        <dbReference type="ARBA" id="ARBA00023273"/>
    </source>
</evidence>
<reference evidence="27 28" key="1">
    <citation type="journal article" date="2023" name="bioRxiv">
        <title>Conserved and derived expression patterns and positive selection on dental genes reveal complex evolutionary context of ever-growing rodent molars.</title>
        <authorList>
            <person name="Calamari Z.T."/>
            <person name="Song A."/>
            <person name="Cohen E."/>
            <person name="Akter M."/>
            <person name="Roy R.D."/>
            <person name="Hallikas O."/>
            <person name="Christensen M.M."/>
            <person name="Li P."/>
            <person name="Marangoni P."/>
            <person name="Jernvall J."/>
            <person name="Klein O.D."/>
        </authorList>
    </citation>
    <scope>NUCLEOTIDE SEQUENCE [LARGE SCALE GENOMIC DNA]</scope>
    <source>
        <strain evidence="27">V071</strain>
    </source>
</reference>
<keyword evidence="17" id="KW-1071">Ligand-gated ion channel</keyword>
<keyword evidence="28" id="KW-1185">Reference proteome</keyword>
<dbReference type="GO" id="GO:0022824">
    <property type="term" value="F:transmitter-gated monoatomic ion channel activity"/>
    <property type="evidence" value="ECO:0007669"/>
    <property type="project" value="InterPro"/>
</dbReference>
<keyword evidence="5" id="KW-0732">Signal</keyword>
<dbReference type="Gene3D" id="2.70.170.10">
    <property type="entry name" value="Neurotransmitter-gated ion-channel ligand-binding domain"/>
    <property type="match status" value="1"/>
</dbReference>
<dbReference type="SUPFAM" id="SSF90112">
    <property type="entry name" value="Neurotransmitter-gated ion-channel transmembrane pore"/>
    <property type="match status" value="2"/>
</dbReference>
<dbReference type="InterPro" id="IPR008129">
    <property type="entry name" value="Glycine_rcpt_A2"/>
</dbReference>
<name>A0AAW0HQM0_MYOGA</name>
<evidence type="ECO:0000256" key="8">
    <source>
        <dbReference type="ARBA" id="ARBA00023065"/>
    </source>
</evidence>
<sequence>MGSGLGTQQQEGVSPRILMETGARADLKGCCDDKDCGNGDASISIDALRVDLVKFPNQYTAPFTSHCAAAPETQLPESTVILKAFYNAVHLATKNCRNNIIISFLTIFALLNLDIMAGTSVAIKNHKSNEVYKVLPKLFGPEVLHKIGYVLLIFCSARPQQESILKHSVPGRSVIQGFLQVVESTQKLIKGGDGEGSAKVLYEFLGEKRNHLFIPVYSKKKISKTRLNNSDTSDSLRSRKKGTDVGIAESSRSCITSQLADAETKGHILEPGNTNRQTASGIDSGSEAKREYRWSEEEIAALEAMWRKNKPSNKNLKALQIMFQNKQGVLCATSTVVSDPRENDGNHGLRRKQRKDLQIICPLHEVFIRKLKMLKIPTYELGKLMELHDARGSSGKAASDETGAEVERADRPGPPVLDATHLLLNASLRPPPQATEKGNMRTSELGAVRVLKFIGWKIGYDNNTHYDDDDDDDDDIDNNRPPVNVTCNIFINSFGSIAETTMDYRVNIFLRQQWNDSRLAYSEYPDDSLDLDPSMLDSIWKPDLFFANEKGANFHDVTTDNKLLRISKNGKVLYSISSGSQKYQAAQAVGYTMNDLIFEWLSDGPVQVAEGLTLPQFILKEEKELGYCTKHYNTGKFTCIEVKFHLERQMGYYLIQMYIPSLLIVILSWVSFWINMDAAPARVALGITTVLTMTTQSSGSRASLPKNFITTPTFNFAGFSFLYNLRSCKEESQKEESRVSYVKAIDIWMAVCLLFVFAALLEYAAVNFVSRQHKEFLRLRRRQKRQNKEEDVTRESRFNFSGYGMGHCLQVKDGTAVKATPANPLPQPPKDADAIKKKFVDRAKRIDTISRAAFPLAFLIFNIFYWITYKIIRHEDIHKK</sequence>
<dbReference type="InterPro" id="IPR036734">
    <property type="entry name" value="Neur_chan_lig-bd_sf"/>
</dbReference>
<evidence type="ECO:0000259" key="25">
    <source>
        <dbReference type="Pfam" id="PF02931"/>
    </source>
</evidence>
<dbReference type="InterPro" id="IPR038050">
    <property type="entry name" value="Neuro_actylchol_rec"/>
</dbReference>
<feature type="domain" description="Neurotransmitter-gated ion-channel transmembrane" evidence="26">
    <location>
        <begin position="657"/>
        <end position="708"/>
    </location>
</feature>
<evidence type="ECO:0000256" key="10">
    <source>
        <dbReference type="ARBA" id="ARBA00023157"/>
    </source>
</evidence>
<protein>
    <recommendedName>
        <fullName evidence="29">Glycine receptor subunit alpha-2</fullName>
    </recommendedName>
</protein>
<evidence type="ECO:0000256" key="22">
    <source>
        <dbReference type="PIRSR" id="PIRSR608127-53"/>
    </source>
</evidence>
<feature type="domain" description="Neurotransmitter-gated ion-channel transmembrane" evidence="26">
    <location>
        <begin position="738"/>
        <end position="775"/>
    </location>
</feature>
<keyword evidence="7" id="KW-0770">Synapse</keyword>
<evidence type="ECO:0000256" key="9">
    <source>
        <dbReference type="ARBA" id="ARBA00023136"/>
    </source>
</evidence>
<keyword evidence="6 24" id="KW-1133">Transmembrane helix</keyword>
<dbReference type="Proteomes" id="UP001488838">
    <property type="component" value="Unassembled WGS sequence"/>
</dbReference>
<keyword evidence="10" id="KW-1015">Disulfide bond</keyword>
<keyword evidence="4 24" id="KW-0812">Transmembrane</keyword>
<keyword evidence="2" id="KW-0813">Transport</keyword>
<evidence type="ECO:0000256" key="17">
    <source>
        <dbReference type="ARBA" id="ARBA00023286"/>
    </source>
</evidence>
<feature type="compositionally biased region" description="Polar residues" evidence="23">
    <location>
        <begin position="272"/>
        <end position="283"/>
    </location>
</feature>
<keyword evidence="14" id="KW-0868">Chloride</keyword>
<comment type="subcellular location">
    <subcellularLocation>
        <location evidence="1">Cell projection</location>
    </subcellularLocation>
    <subcellularLocation>
        <location evidence="20">Postsynaptic cell membrane</location>
        <topology evidence="20">Multi-pass membrane protein</topology>
    </subcellularLocation>
</comment>
<dbReference type="PRINTS" id="PR00252">
    <property type="entry name" value="NRIONCHANNEL"/>
</dbReference>
<feature type="transmembrane region" description="Helical" evidence="24">
    <location>
        <begin position="652"/>
        <end position="674"/>
    </location>
</feature>
<dbReference type="InterPro" id="IPR008127">
    <property type="entry name" value="Glycine_rcpt_A"/>
</dbReference>
<dbReference type="PRINTS" id="PR00253">
    <property type="entry name" value="GABAARECEPTR"/>
</dbReference>
<evidence type="ECO:0000256" key="21">
    <source>
        <dbReference type="PIRSR" id="PIRSR608127-51"/>
    </source>
</evidence>
<feature type="binding site" evidence="22">
    <location>
        <begin position="632"/>
        <end position="637"/>
    </location>
    <ligand>
        <name>strychnine</name>
        <dbReference type="ChEBI" id="CHEBI:90700"/>
        <note>antagonist</note>
    </ligand>
</feature>
<dbReference type="EMBL" id="JBBHLL010000382">
    <property type="protein sequence ID" value="KAK7804369.1"/>
    <property type="molecule type" value="Genomic_DNA"/>
</dbReference>